<dbReference type="InterPro" id="IPR001245">
    <property type="entry name" value="Ser-Thr/Tyr_kinase_cat_dom"/>
</dbReference>
<name>A0AAV1DBH9_OLDCO</name>
<accession>A0AAV1DBH9</accession>
<dbReference type="InterPro" id="IPR000719">
    <property type="entry name" value="Prot_kinase_dom"/>
</dbReference>
<dbReference type="GO" id="GO:0004674">
    <property type="term" value="F:protein serine/threonine kinase activity"/>
    <property type="evidence" value="ECO:0007669"/>
    <property type="project" value="TreeGrafter"/>
</dbReference>
<gene>
    <name evidence="4" type="ORF">OLC1_LOCUS13169</name>
</gene>
<evidence type="ECO:0000313" key="4">
    <source>
        <dbReference type="EMBL" id="CAI9104192.1"/>
    </source>
</evidence>
<evidence type="ECO:0000256" key="2">
    <source>
        <dbReference type="ARBA" id="ARBA00022840"/>
    </source>
</evidence>
<keyword evidence="5" id="KW-1185">Reference proteome</keyword>
<proteinExistence type="predicted"/>
<dbReference type="InterPro" id="IPR011009">
    <property type="entry name" value="Kinase-like_dom_sf"/>
</dbReference>
<dbReference type="AlphaFoldDB" id="A0AAV1DBH9"/>
<protein>
    <submittedName>
        <fullName evidence="4">OLC1v1002822C1</fullName>
    </submittedName>
</protein>
<dbReference type="GO" id="GO:0005524">
    <property type="term" value="F:ATP binding"/>
    <property type="evidence" value="ECO:0007669"/>
    <property type="project" value="UniProtKB-KW"/>
</dbReference>
<dbReference type="Pfam" id="PF07714">
    <property type="entry name" value="PK_Tyr_Ser-Thr"/>
    <property type="match status" value="1"/>
</dbReference>
<dbReference type="PANTHER" id="PTHR27005">
    <property type="entry name" value="WALL-ASSOCIATED RECEPTOR KINASE-LIKE 21"/>
    <property type="match status" value="1"/>
</dbReference>
<dbReference type="GO" id="GO:0007166">
    <property type="term" value="P:cell surface receptor signaling pathway"/>
    <property type="evidence" value="ECO:0007669"/>
    <property type="project" value="InterPro"/>
</dbReference>
<keyword evidence="1" id="KW-0547">Nucleotide-binding</keyword>
<feature type="domain" description="Protein kinase" evidence="3">
    <location>
        <begin position="65"/>
        <end position="344"/>
    </location>
</feature>
<dbReference type="PROSITE" id="PS50011">
    <property type="entry name" value="PROTEIN_KINASE_DOM"/>
    <property type="match status" value="1"/>
</dbReference>
<dbReference type="Gene3D" id="3.30.200.20">
    <property type="entry name" value="Phosphorylase Kinase, domain 1"/>
    <property type="match status" value="1"/>
</dbReference>
<evidence type="ECO:0000259" key="3">
    <source>
        <dbReference type="PROSITE" id="PS50011"/>
    </source>
</evidence>
<dbReference type="EMBL" id="OX459121">
    <property type="protein sequence ID" value="CAI9104192.1"/>
    <property type="molecule type" value="Genomic_DNA"/>
</dbReference>
<dbReference type="SUPFAM" id="SSF56112">
    <property type="entry name" value="Protein kinase-like (PK-like)"/>
    <property type="match status" value="1"/>
</dbReference>
<evidence type="ECO:0000256" key="1">
    <source>
        <dbReference type="ARBA" id="ARBA00022741"/>
    </source>
</evidence>
<dbReference type="InterPro" id="IPR045274">
    <property type="entry name" value="WAK-like"/>
</dbReference>
<dbReference type="Proteomes" id="UP001161247">
    <property type="component" value="Chromosome 4"/>
</dbReference>
<evidence type="ECO:0000313" key="5">
    <source>
        <dbReference type="Proteomes" id="UP001161247"/>
    </source>
</evidence>
<reference evidence="4" key="1">
    <citation type="submission" date="2023-03" db="EMBL/GenBank/DDBJ databases">
        <authorList>
            <person name="Julca I."/>
        </authorList>
    </citation>
    <scope>NUCLEOTIDE SEQUENCE</scope>
</reference>
<organism evidence="4 5">
    <name type="scientific">Oldenlandia corymbosa var. corymbosa</name>
    <dbReference type="NCBI Taxonomy" id="529605"/>
    <lineage>
        <taxon>Eukaryota</taxon>
        <taxon>Viridiplantae</taxon>
        <taxon>Streptophyta</taxon>
        <taxon>Embryophyta</taxon>
        <taxon>Tracheophyta</taxon>
        <taxon>Spermatophyta</taxon>
        <taxon>Magnoliopsida</taxon>
        <taxon>eudicotyledons</taxon>
        <taxon>Gunneridae</taxon>
        <taxon>Pentapetalae</taxon>
        <taxon>asterids</taxon>
        <taxon>lamiids</taxon>
        <taxon>Gentianales</taxon>
        <taxon>Rubiaceae</taxon>
        <taxon>Rubioideae</taxon>
        <taxon>Spermacoceae</taxon>
        <taxon>Hedyotis-Oldenlandia complex</taxon>
        <taxon>Oldenlandia</taxon>
    </lineage>
</organism>
<keyword evidence="2" id="KW-0067">ATP-binding</keyword>
<dbReference type="Gene3D" id="1.10.510.10">
    <property type="entry name" value="Transferase(Phosphotransferase) domain 1"/>
    <property type="match status" value="1"/>
</dbReference>
<dbReference type="PANTHER" id="PTHR27005:SF466">
    <property type="entry name" value="NON-FUNCTIONAL PSEUDOKINASE ZED1-LIKE"/>
    <property type="match status" value="1"/>
</dbReference>
<dbReference type="GO" id="GO:0005886">
    <property type="term" value="C:plasma membrane"/>
    <property type="evidence" value="ECO:0007669"/>
    <property type="project" value="TreeGrafter"/>
</dbReference>
<sequence>MDCLARGIQRIKLWLLEGTCKPREVSTTFLENGSFTFEGLASATNIKYDTPFRNFKAKEIIAATSDFREVVMYDGTGRMFRGSFQDRMILVKTFLRFYSFVNRDIVVSLLMSRHQNVMRFLGCCLDFKEPVLVYDYTGKHRLLDDILFYRKETDPWKDAASFPWKNRLRVASGVSNAIVYLHTAFLSPIIHTNMCTKNIVVDQFGAAKLFDFSLCVQLPPGETQFVVDTIVGYTGHLAPEYAMTGTITEKTDVYMFGRLLLVLLTGKRDFFNQDDKWLDLVDYMQDAIDNTELDIVLDPVNLLERDGKIEDQLKNVAELALKCTQQKGEDRPNMIEVARQLTSIETSCQLP</sequence>